<accession>A0ABC8BW58</accession>
<keyword evidence="2" id="KW-1185">Reference proteome</keyword>
<protein>
    <submittedName>
        <fullName evidence="1">Uncharacterized protein</fullName>
    </submittedName>
</protein>
<evidence type="ECO:0000313" key="2">
    <source>
        <dbReference type="Proteomes" id="UP000192251"/>
    </source>
</evidence>
<evidence type="ECO:0000313" key="1">
    <source>
        <dbReference type="EMBL" id="ARF73955.1"/>
    </source>
</evidence>
<dbReference type="AlphaFoldDB" id="A0ABC8BW58"/>
<dbReference type="Proteomes" id="UP000192251">
    <property type="component" value="Chromosome"/>
</dbReference>
<reference evidence="1 2" key="1">
    <citation type="submission" date="2017-04" db="EMBL/GenBank/DDBJ databases">
        <title>The complete genome sequence of Streptomyces albolongus YIM 101047, the producer of novel bafilomycins and novel odoriferous sesquiterpenoids.</title>
        <authorList>
            <person name="Yin M."/>
            <person name="Jiang Y."/>
        </authorList>
    </citation>
    <scope>NUCLEOTIDE SEQUENCE [LARGE SCALE GENOMIC DNA]</scope>
    <source>
        <strain evidence="1 2">YIM 101047</strain>
    </source>
</reference>
<dbReference type="KEGG" id="kab:B7C62_18095"/>
<sequence>MVYEQDIANITEPDEQLEQRVARTESFMHSFPGASMTSPFMRPRRLSAERLAKISEQSSTPVCRPLYMVVGYDVPGWGVCFAADVGGGEETNYIAYERQYWATEVDGELKVIALYGIDFYSEALAWENVSGAVVGRTGPPIAVRALEEPRVPRDRDGYQKIVASAPPESI</sequence>
<name>A0ABC8BW58_9ACTN</name>
<gene>
    <name evidence="1" type="ORF">B7C62_18095</name>
</gene>
<organism evidence="1 2">
    <name type="scientific">Kitasatospora albolonga</name>
    <dbReference type="NCBI Taxonomy" id="68173"/>
    <lineage>
        <taxon>Bacteria</taxon>
        <taxon>Bacillati</taxon>
        <taxon>Actinomycetota</taxon>
        <taxon>Actinomycetes</taxon>
        <taxon>Kitasatosporales</taxon>
        <taxon>Streptomycetaceae</taxon>
        <taxon>Kitasatospora</taxon>
    </lineage>
</organism>
<proteinExistence type="predicted"/>
<dbReference type="EMBL" id="CP020563">
    <property type="protein sequence ID" value="ARF73955.1"/>
    <property type="molecule type" value="Genomic_DNA"/>
</dbReference>